<name>X1LQM5_9ZZZZ</name>
<dbReference type="EMBL" id="BARV01005882">
    <property type="protein sequence ID" value="GAI04695.1"/>
    <property type="molecule type" value="Genomic_DNA"/>
</dbReference>
<proteinExistence type="predicted"/>
<sequence length="104" mass="11947">MKEEQKITARIIIEILGAPKDHVEKTMKLVLGKVKEQKYLKLLNEKTFEAKQIKKFWSTFSEIEISVENISNLIGFCFDFMPSSIEILEPENFGVEAAEIANLL</sequence>
<gene>
    <name evidence="1" type="ORF">S06H3_11966</name>
</gene>
<protein>
    <submittedName>
        <fullName evidence="1">Uncharacterized protein</fullName>
    </submittedName>
</protein>
<accession>X1LQM5</accession>
<comment type="caution">
    <text evidence="1">The sequence shown here is derived from an EMBL/GenBank/DDBJ whole genome shotgun (WGS) entry which is preliminary data.</text>
</comment>
<reference evidence="1" key="1">
    <citation type="journal article" date="2014" name="Front. Microbiol.">
        <title>High frequency of phylogenetically diverse reductive dehalogenase-homologous genes in deep subseafloor sedimentary metagenomes.</title>
        <authorList>
            <person name="Kawai M."/>
            <person name="Futagami T."/>
            <person name="Toyoda A."/>
            <person name="Takaki Y."/>
            <person name="Nishi S."/>
            <person name="Hori S."/>
            <person name="Arai W."/>
            <person name="Tsubouchi T."/>
            <person name="Morono Y."/>
            <person name="Uchiyama I."/>
            <person name="Ito T."/>
            <person name="Fujiyama A."/>
            <person name="Inagaki F."/>
            <person name="Takami H."/>
        </authorList>
    </citation>
    <scope>NUCLEOTIDE SEQUENCE</scope>
    <source>
        <strain evidence="1">Expedition CK06-06</strain>
    </source>
</reference>
<evidence type="ECO:0000313" key="1">
    <source>
        <dbReference type="EMBL" id="GAI04695.1"/>
    </source>
</evidence>
<dbReference type="AlphaFoldDB" id="X1LQM5"/>
<feature type="non-terminal residue" evidence="1">
    <location>
        <position position="104"/>
    </location>
</feature>
<organism evidence="1">
    <name type="scientific">marine sediment metagenome</name>
    <dbReference type="NCBI Taxonomy" id="412755"/>
    <lineage>
        <taxon>unclassified sequences</taxon>
        <taxon>metagenomes</taxon>
        <taxon>ecological metagenomes</taxon>
    </lineage>
</organism>